<name>A0A6A5V583_9PLEO</name>
<dbReference type="Pfam" id="PF12796">
    <property type="entry name" value="Ank_2"/>
    <property type="match status" value="1"/>
</dbReference>
<dbReference type="Proteomes" id="UP000800036">
    <property type="component" value="Unassembled WGS sequence"/>
</dbReference>
<dbReference type="SUPFAM" id="SSF48403">
    <property type="entry name" value="Ankyrin repeat"/>
    <property type="match status" value="1"/>
</dbReference>
<dbReference type="PROSITE" id="PS50297">
    <property type="entry name" value="ANK_REP_REGION"/>
    <property type="match status" value="1"/>
</dbReference>
<feature type="region of interest" description="Disordered" evidence="2">
    <location>
        <begin position="217"/>
        <end position="243"/>
    </location>
</feature>
<sequence>MTPLHIAAQSDHLHVVECLLEREDCKRTARDAFGITPFILAAKQKSRDIVNKLAPFNQLETLSKDALGACQGFQGTIVDFGNFHKENRVTKRSVFEILYAKDPSNPRKPAFTVLPKQQKAVDFRWIHLPANNMAWVEALLTKVFVEEGAHDVDAYIALERSFSHQHRGQQIHSHFMRPLCHTMPRTPKHSDDSDLSDVDHGPPAIIVSQSSGLGIDVGTGSGAEQHPLPSIPRTPVRTGTVSM</sequence>
<keyword evidence="4" id="KW-1185">Reference proteome</keyword>
<dbReference type="OrthoDB" id="341259at2759"/>
<reference evidence="3" key="1">
    <citation type="journal article" date="2020" name="Stud. Mycol.">
        <title>101 Dothideomycetes genomes: a test case for predicting lifestyles and emergence of pathogens.</title>
        <authorList>
            <person name="Haridas S."/>
            <person name="Albert R."/>
            <person name="Binder M."/>
            <person name="Bloem J."/>
            <person name="Labutti K."/>
            <person name="Salamov A."/>
            <person name="Andreopoulos B."/>
            <person name="Baker S."/>
            <person name="Barry K."/>
            <person name="Bills G."/>
            <person name="Bluhm B."/>
            <person name="Cannon C."/>
            <person name="Castanera R."/>
            <person name="Culley D."/>
            <person name="Daum C."/>
            <person name="Ezra D."/>
            <person name="Gonzalez J."/>
            <person name="Henrissat B."/>
            <person name="Kuo A."/>
            <person name="Liang C."/>
            <person name="Lipzen A."/>
            <person name="Lutzoni F."/>
            <person name="Magnuson J."/>
            <person name="Mondo S."/>
            <person name="Nolan M."/>
            <person name="Ohm R."/>
            <person name="Pangilinan J."/>
            <person name="Park H.-J."/>
            <person name="Ramirez L."/>
            <person name="Alfaro M."/>
            <person name="Sun H."/>
            <person name="Tritt A."/>
            <person name="Yoshinaga Y."/>
            <person name="Zwiers L.-H."/>
            <person name="Turgeon B."/>
            <person name="Goodwin S."/>
            <person name="Spatafora J."/>
            <person name="Crous P."/>
            <person name="Grigoriev I."/>
        </authorList>
    </citation>
    <scope>NUCLEOTIDE SEQUENCE</scope>
    <source>
        <strain evidence="3">CBS 107.79</strain>
    </source>
</reference>
<evidence type="ECO:0000256" key="2">
    <source>
        <dbReference type="SAM" id="MobiDB-lite"/>
    </source>
</evidence>
<dbReference type="AlphaFoldDB" id="A0A6A5V583"/>
<evidence type="ECO:0000313" key="3">
    <source>
        <dbReference type="EMBL" id="KAF1972285.1"/>
    </source>
</evidence>
<evidence type="ECO:0000256" key="1">
    <source>
        <dbReference type="PROSITE-ProRule" id="PRU00023"/>
    </source>
</evidence>
<dbReference type="InterPro" id="IPR036770">
    <property type="entry name" value="Ankyrin_rpt-contain_sf"/>
</dbReference>
<protein>
    <submittedName>
        <fullName evidence="3">Uncharacterized protein</fullName>
    </submittedName>
</protein>
<evidence type="ECO:0000313" key="4">
    <source>
        <dbReference type="Proteomes" id="UP000800036"/>
    </source>
</evidence>
<keyword evidence="1" id="KW-0040">ANK repeat</keyword>
<organism evidence="3 4">
    <name type="scientific">Bimuria novae-zelandiae CBS 107.79</name>
    <dbReference type="NCBI Taxonomy" id="1447943"/>
    <lineage>
        <taxon>Eukaryota</taxon>
        <taxon>Fungi</taxon>
        <taxon>Dikarya</taxon>
        <taxon>Ascomycota</taxon>
        <taxon>Pezizomycotina</taxon>
        <taxon>Dothideomycetes</taxon>
        <taxon>Pleosporomycetidae</taxon>
        <taxon>Pleosporales</taxon>
        <taxon>Massarineae</taxon>
        <taxon>Didymosphaeriaceae</taxon>
        <taxon>Bimuria</taxon>
    </lineage>
</organism>
<dbReference type="EMBL" id="ML976688">
    <property type="protein sequence ID" value="KAF1972285.1"/>
    <property type="molecule type" value="Genomic_DNA"/>
</dbReference>
<feature type="repeat" description="ANK" evidence="1">
    <location>
        <begin position="1"/>
        <end position="22"/>
    </location>
</feature>
<dbReference type="InterPro" id="IPR002110">
    <property type="entry name" value="Ankyrin_rpt"/>
</dbReference>
<accession>A0A6A5V583</accession>
<proteinExistence type="predicted"/>
<dbReference type="Gene3D" id="1.25.40.20">
    <property type="entry name" value="Ankyrin repeat-containing domain"/>
    <property type="match status" value="1"/>
</dbReference>
<gene>
    <name evidence="3" type="ORF">BU23DRAFT_165265</name>
</gene>
<dbReference type="PROSITE" id="PS50088">
    <property type="entry name" value="ANK_REPEAT"/>
    <property type="match status" value="1"/>
</dbReference>